<dbReference type="PROSITE" id="PS50158">
    <property type="entry name" value="ZF_CCHC"/>
    <property type="match status" value="1"/>
</dbReference>
<keyword evidence="4" id="KW-1185">Reference proteome</keyword>
<evidence type="ECO:0000313" key="4">
    <source>
        <dbReference type="Proteomes" id="UP000694845"/>
    </source>
</evidence>
<accession>A0A8B8A220</accession>
<feature type="compositionally biased region" description="Polar residues" evidence="2">
    <location>
        <begin position="250"/>
        <end position="263"/>
    </location>
</feature>
<dbReference type="AlphaFoldDB" id="A0A8B8A220"/>
<dbReference type="KEGG" id="aplc:110990976"/>
<dbReference type="OMA" id="CGEDSHM"/>
<dbReference type="GO" id="GO:0008270">
    <property type="term" value="F:zinc ion binding"/>
    <property type="evidence" value="ECO:0007669"/>
    <property type="project" value="UniProtKB-KW"/>
</dbReference>
<organism evidence="4 5">
    <name type="scientific">Acanthaster planci</name>
    <name type="common">Crown-of-thorns starfish</name>
    <dbReference type="NCBI Taxonomy" id="133434"/>
    <lineage>
        <taxon>Eukaryota</taxon>
        <taxon>Metazoa</taxon>
        <taxon>Echinodermata</taxon>
        <taxon>Eleutherozoa</taxon>
        <taxon>Asterozoa</taxon>
        <taxon>Asteroidea</taxon>
        <taxon>Valvatacea</taxon>
        <taxon>Valvatida</taxon>
        <taxon>Acanthasteridae</taxon>
        <taxon>Acanthaster</taxon>
    </lineage>
</organism>
<dbReference type="SMART" id="SM00343">
    <property type="entry name" value="ZnF_C2HC"/>
    <property type="match status" value="1"/>
</dbReference>
<keyword evidence="1" id="KW-0479">Metal-binding</keyword>
<dbReference type="GeneID" id="110990976"/>
<dbReference type="OrthoDB" id="10063881at2759"/>
<evidence type="ECO:0000313" key="5">
    <source>
        <dbReference type="RefSeq" id="XP_022111734.1"/>
    </source>
</evidence>
<proteinExistence type="predicted"/>
<gene>
    <name evidence="5" type="primary">LOC110990976</name>
</gene>
<feature type="compositionally biased region" description="Polar residues" evidence="2">
    <location>
        <begin position="352"/>
        <end position="365"/>
    </location>
</feature>
<feature type="region of interest" description="Disordered" evidence="2">
    <location>
        <begin position="315"/>
        <end position="365"/>
    </location>
</feature>
<reference evidence="5" key="1">
    <citation type="submission" date="2025-08" db="UniProtKB">
        <authorList>
            <consortium name="RefSeq"/>
        </authorList>
    </citation>
    <scope>IDENTIFICATION</scope>
</reference>
<dbReference type="GO" id="GO:0003676">
    <property type="term" value="F:nucleic acid binding"/>
    <property type="evidence" value="ECO:0007669"/>
    <property type="project" value="InterPro"/>
</dbReference>
<protein>
    <submittedName>
        <fullName evidence="5">Uncharacterized protein LOC110990976</fullName>
    </submittedName>
</protein>
<name>A0A8B8A220_ACAPL</name>
<dbReference type="Proteomes" id="UP000694845">
    <property type="component" value="Unplaced"/>
</dbReference>
<keyword evidence="1" id="KW-0862">Zinc</keyword>
<feature type="region of interest" description="Disordered" evidence="2">
    <location>
        <begin position="279"/>
        <end position="302"/>
    </location>
</feature>
<dbReference type="PANTHER" id="PTHR23095">
    <property type="entry name" value="PARANEOPLASTIC ANTIGEN"/>
    <property type="match status" value="1"/>
</dbReference>
<feature type="compositionally biased region" description="Polar residues" evidence="2">
    <location>
        <begin position="329"/>
        <end position="340"/>
    </location>
</feature>
<dbReference type="SUPFAM" id="SSF57756">
    <property type="entry name" value="Retrovirus zinc finger-like domains"/>
    <property type="match status" value="1"/>
</dbReference>
<sequence>MGPIPVAQPLLNTAVPGPVQDNLTSAYNPSHPLQLPLLSPLPQRPMPAYPPLPPPLLPTGYVQPPRISLFMGDSTKGHGVDFDTWKFEVESLLRDATYSERVLAPYVRQSIRGEPSRLIQTLGPHASIPQLIHELEASYGTVQDGPALLQKAYNSQQEDQESAAAFGRRLKLLVFDSCRRGGLPQSSMDTVLRQIYWRGLRDPDVRNACRHLKDTVADFDHLVRLVRKGEQEAQSISRRPLKVQRPPQQPASVSSTSDQPFSEALSSINSTLAELKVALHPPHTPSPQPSSQKPGTAQPPVRQQPVECFRCGEQGHISKGCRNPAKPKTSGTTHQTQLNSPLPPQRGMWQAATPSPRMTSSTQTV</sequence>
<dbReference type="Gene3D" id="4.10.60.10">
    <property type="entry name" value="Zinc finger, CCHC-type"/>
    <property type="match status" value="1"/>
</dbReference>
<dbReference type="InterPro" id="IPR001878">
    <property type="entry name" value="Znf_CCHC"/>
</dbReference>
<dbReference type="InterPro" id="IPR026523">
    <property type="entry name" value="PNMA"/>
</dbReference>
<evidence type="ECO:0000256" key="1">
    <source>
        <dbReference type="PROSITE-ProRule" id="PRU00047"/>
    </source>
</evidence>
<keyword evidence="1" id="KW-0863">Zinc-finger</keyword>
<dbReference type="RefSeq" id="XP_022111734.1">
    <property type="nucleotide sequence ID" value="XM_022256042.1"/>
</dbReference>
<feature type="region of interest" description="Disordered" evidence="2">
    <location>
        <begin position="230"/>
        <end position="263"/>
    </location>
</feature>
<feature type="domain" description="CCHC-type" evidence="3">
    <location>
        <begin position="308"/>
        <end position="323"/>
    </location>
</feature>
<dbReference type="PANTHER" id="PTHR23095:SF46">
    <property type="entry name" value="GAG PROTEIN"/>
    <property type="match status" value="1"/>
</dbReference>
<evidence type="ECO:0000256" key="2">
    <source>
        <dbReference type="SAM" id="MobiDB-lite"/>
    </source>
</evidence>
<evidence type="ECO:0000259" key="3">
    <source>
        <dbReference type="PROSITE" id="PS50158"/>
    </source>
</evidence>
<dbReference type="InterPro" id="IPR036875">
    <property type="entry name" value="Znf_CCHC_sf"/>
</dbReference>